<sequence>MDPHLGTDFAAIAPIMSGRYPPYNSLAHYDESTGKTEVYFLGRTHLMQEPGFIPRASSTEEGDRYLMELINNYRTLSSELRLLSPRPGRSSCFLSDTELVCTGNGLTTTSE</sequence>
<comment type="caution">
    <text evidence="5">The sequence shown here is derived from an EMBL/GenBank/DDBJ whole genome shotgun (WGS) entry which is preliminary data.</text>
</comment>
<dbReference type="GO" id="GO:0016702">
    <property type="term" value="F:oxidoreductase activity, acting on single donors with incorporation of molecular oxygen, incorporation of two atoms of oxygen"/>
    <property type="evidence" value="ECO:0007669"/>
    <property type="project" value="InterPro"/>
</dbReference>
<dbReference type="InterPro" id="IPR004294">
    <property type="entry name" value="Carotenoid_Oase"/>
</dbReference>
<protein>
    <submittedName>
        <fullName evidence="5">Uncharacterized protein</fullName>
    </submittedName>
</protein>
<organism evidence="5 6">
    <name type="scientific">Penicillium egyptiacum</name>
    <dbReference type="NCBI Taxonomy" id="1303716"/>
    <lineage>
        <taxon>Eukaryota</taxon>
        <taxon>Fungi</taxon>
        <taxon>Dikarya</taxon>
        <taxon>Ascomycota</taxon>
        <taxon>Pezizomycotina</taxon>
        <taxon>Eurotiomycetes</taxon>
        <taxon>Eurotiomycetidae</taxon>
        <taxon>Eurotiales</taxon>
        <taxon>Aspergillaceae</taxon>
        <taxon>Penicillium</taxon>
    </lineage>
</organism>
<comment type="similarity">
    <text evidence="2">Belongs to the carotenoid oxygenase family.</text>
</comment>
<evidence type="ECO:0000313" key="5">
    <source>
        <dbReference type="EMBL" id="CAG8892234.1"/>
    </source>
</evidence>
<keyword evidence="4" id="KW-0408">Iron</keyword>
<evidence type="ECO:0000256" key="3">
    <source>
        <dbReference type="ARBA" id="ARBA00022723"/>
    </source>
</evidence>
<evidence type="ECO:0000256" key="1">
    <source>
        <dbReference type="ARBA" id="ARBA00001954"/>
    </source>
</evidence>
<proteinExistence type="inferred from homology"/>
<dbReference type="Proteomes" id="UP001154252">
    <property type="component" value="Unassembled WGS sequence"/>
</dbReference>
<keyword evidence="6" id="KW-1185">Reference proteome</keyword>
<evidence type="ECO:0000313" key="6">
    <source>
        <dbReference type="Proteomes" id="UP001154252"/>
    </source>
</evidence>
<dbReference type="AlphaFoldDB" id="A0A9W4KAP7"/>
<comment type="cofactor">
    <cofactor evidence="1">
        <name>Fe(2+)</name>
        <dbReference type="ChEBI" id="CHEBI:29033"/>
    </cofactor>
</comment>
<keyword evidence="3" id="KW-0479">Metal-binding</keyword>
<dbReference type="EMBL" id="CAJVRC010000845">
    <property type="protein sequence ID" value="CAG8892234.1"/>
    <property type="molecule type" value="Genomic_DNA"/>
</dbReference>
<evidence type="ECO:0000256" key="2">
    <source>
        <dbReference type="ARBA" id="ARBA00006787"/>
    </source>
</evidence>
<gene>
    <name evidence="5" type="ORF">PEGY_LOCUS3043</name>
</gene>
<reference evidence="5" key="1">
    <citation type="submission" date="2021-07" db="EMBL/GenBank/DDBJ databases">
        <authorList>
            <person name="Branca A.L. A."/>
        </authorList>
    </citation>
    <scope>NUCLEOTIDE SEQUENCE</scope>
</reference>
<accession>A0A9W4KAP7</accession>
<evidence type="ECO:0000256" key="4">
    <source>
        <dbReference type="ARBA" id="ARBA00023004"/>
    </source>
</evidence>
<dbReference type="GO" id="GO:0046872">
    <property type="term" value="F:metal ion binding"/>
    <property type="evidence" value="ECO:0007669"/>
    <property type="project" value="UniProtKB-KW"/>
</dbReference>
<dbReference type="OrthoDB" id="1069523at2759"/>
<name>A0A9W4KAP7_9EURO</name>
<dbReference type="Pfam" id="PF03055">
    <property type="entry name" value="RPE65"/>
    <property type="match status" value="1"/>
</dbReference>